<dbReference type="NCBIfam" id="TIGR01444">
    <property type="entry name" value="fkbM_fam"/>
    <property type="match status" value="1"/>
</dbReference>
<name>A0A1M5IQG2_9FLAO</name>
<organism evidence="2 3">
    <name type="scientific">Flavobacterium fluvii</name>
    <dbReference type="NCBI Taxonomy" id="468056"/>
    <lineage>
        <taxon>Bacteria</taxon>
        <taxon>Pseudomonadati</taxon>
        <taxon>Bacteroidota</taxon>
        <taxon>Flavobacteriia</taxon>
        <taxon>Flavobacteriales</taxon>
        <taxon>Flavobacteriaceae</taxon>
        <taxon>Flavobacterium</taxon>
    </lineage>
</organism>
<dbReference type="GO" id="GO:0032259">
    <property type="term" value="P:methylation"/>
    <property type="evidence" value="ECO:0007669"/>
    <property type="project" value="UniProtKB-KW"/>
</dbReference>
<keyword evidence="3" id="KW-1185">Reference proteome</keyword>
<dbReference type="InterPro" id="IPR029063">
    <property type="entry name" value="SAM-dependent_MTases_sf"/>
</dbReference>
<dbReference type="Proteomes" id="UP000184516">
    <property type="component" value="Unassembled WGS sequence"/>
</dbReference>
<evidence type="ECO:0000313" key="2">
    <source>
        <dbReference type="EMBL" id="SHG30574.1"/>
    </source>
</evidence>
<dbReference type="GO" id="GO:0008168">
    <property type="term" value="F:methyltransferase activity"/>
    <property type="evidence" value="ECO:0007669"/>
    <property type="project" value="UniProtKB-KW"/>
</dbReference>
<protein>
    <submittedName>
        <fullName evidence="2">Methyltransferase, FkbM family</fullName>
    </submittedName>
</protein>
<reference evidence="3" key="1">
    <citation type="submission" date="2016-11" db="EMBL/GenBank/DDBJ databases">
        <authorList>
            <person name="Varghese N."/>
            <person name="Submissions S."/>
        </authorList>
    </citation>
    <scope>NUCLEOTIDE SEQUENCE [LARGE SCALE GENOMIC DNA]</scope>
    <source>
        <strain evidence="3">DSM 19978</strain>
    </source>
</reference>
<dbReference type="RefSeq" id="WP_073369865.1">
    <property type="nucleotide sequence ID" value="NZ_FQWB01000003.1"/>
</dbReference>
<keyword evidence="2" id="KW-0808">Transferase</keyword>
<dbReference type="STRING" id="468056.SAMN05443549_103198"/>
<dbReference type="OrthoDB" id="9812600at2"/>
<accession>A0A1M5IQG2</accession>
<keyword evidence="2" id="KW-0489">Methyltransferase</keyword>
<dbReference type="Gene3D" id="3.40.50.150">
    <property type="entry name" value="Vaccinia Virus protein VP39"/>
    <property type="match status" value="1"/>
</dbReference>
<proteinExistence type="predicted"/>
<feature type="domain" description="Methyltransferase FkbM" evidence="1">
    <location>
        <begin position="120"/>
        <end position="261"/>
    </location>
</feature>
<dbReference type="EMBL" id="FQWB01000003">
    <property type="protein sequence ID" value="SHG30574.1"/>
    <property type="molecule type" value="Genomic_DNA"/>
</dbReference>
<evidence type="ECO:0000313" key="3">
    <source>
        <dbReference type="Proteomes" id="UP000184516"/>
    </source>
</evidence>
<dbReference type="SUPFAM" id="SSF53335">
    <property type="entry name" value="S-adenosyl-L-methionine-dependent methyltransferases"/>
    <property type="match status" value="1"/>
</dbReference>
<evidence type="ECO:0000259" key="1">
    <source>
        <dbReference type="Pfam" id="PF05050"/>
    </source>
</evidence>
<dbReference type="AlphaFoldDB" id="A0A1M5IQG2"/>
<dbReference type="Pfam" id="PF05050">
    <property type="entry name" value="Methyltransf_21"/>
    <property type="match status" value="1"/>
</dbReference>
<dbReference type="PANTHER" id="PTHR34203:SF15">
    <property type="entry name" value="SLL1173 PROTEIN"/>
    <property type="match status" value="1"/>
</dbReference>
<dbReference type="PANTHER" id="PTHR34203">
    <property type="entry name" value="METHYLTRANSFERASE, FKBM FAMILY PROTEIN"/>
    <property type="match status" value="1"/>
</dbReference>
<sequence length="298" mass="34913">MAKTNKISNLKRLNIKNKFIVVLYLIKRILRIKPTENEENVYIYYNILINSNGYYFGETKDEFVSELKDNFYKRIKTRKKPKSSDLDAFNMIYSKKEYLPVIKAYFDSFNLNEKALCIIDAGSNIGLTTLFFIDYFKKVNIVCIEPELENFKILDYNLKNCNDNTVYKINGAVWSKDCNIKVINDFKDKLDWSFRVEETTEASGIKAFSIDSIIKNVGFDSIDILKIDIEGSEKQIFDKNNSNLEFLKITKCIAIEIHDFFDCRRQIYDVLDFYGFTYFNEGELTIAVNSNLLENKTK</sequence>
<dbReference type="InterPro" id="IPR052514">
    <property type="entry name" value="SAM-dependent_MTase"/>
</dbReference>
<gene>
    <name evidence="2" type="ORF">SAMN05443549_103198</name>
</gene>
<dbReference type="InterPro" id="IPR006342">
    <property type="entry name" value="FkbM_mtfrase"/>
</dbReference>